<protein>
    <submittedName>
        <fullName evidence="3">HD-GYP domain-containing protein (C-di-GMP phosphodiesterase class II)</fullName>
    </submittedName>
</protein>
<keyword evidence="1" id="KW-0472">Membrane</keyword>
<keyword evidence="1" id="KW-0812">Transmembrane</keyword>
<dbReference type="PANTHER" id="PTHR45228">
    <property type="entry name" value="CYCLIC DI-GMP PHOSPHODIESTERASE TM_0186-RELATED"/>
    <property type="match status" value="1"/>
</dbReference>
<evidence type="ECO:0000256" key="1">
    <source>
        <dbReference type="SAM" id="Phobius"/>
    </source>
</evidence>
<name>A0A853DAD2_9MICO</name>
<evidence type="ECO:0000313" key="4">
    <source>
        <dbReference type="Proteomes" id="UP000571817"/>
    </source>
</evidence>
<evidence type="ECO:0000259" key="2">
    <source>
        <dbReference type="PROSITE" id="PS51832"/>
    </source>
</evidence>
<feature type="domain" description="HD-GYP" evidence="2">
    <location>
        <begin position="189"/>
        <end position="386"/>
    </location>
</feature>
<proteinExistence type="predicted"/>
<feature type="transmembrane region" description="Helical" evidence="1">
    <location>
        <begin position="21"/>
        <end position="50"/>
    </location>
</feature>
<dbReference type="Proteomes" id="UP000571817">
    <property type="component" value="Unassembled WGS sequence"/>
</dbReference>
<dbReference type="CDD" id="cd00077">
    <property type="entry name" value="HDc"/>
    <property type="match status" value="1"/>
</dbReference>
<dbReference type="Gene3D" id="1.10.3210.10">
    <property type="entry name" value="Hypothetical protein af1432"/>
    <property type="match status" value="1"/>
</dbReference>
<dbReference type="SMART" id="SM00471">
    <property type="entry name" value="HDc"/>
    <property type="match status" value="1"/>
</dbReference>
<dbReference type="AlphaFoldDB" id="A0A853DAD2"/>
<feature type="transmembrane region" description="Helical" evidence="1">
    <location>
        <begin position="99"/>
        <end position="127"/>
    </location>
</feature>
<dbReference type="InterPro" id="IPR052020">
    <property type="entry name" value="Cyclic_di-GMP/3'3'-cGAMP_PDE"/>
</dbReference>
<gene>
    <name evidence="3" type="ORF">HNR15_000871</name>
</gene>
<dbReference type="PANTHER" id="PTHR45228:SF4">
    <property type="entry name" value="LIPOPROTEIN"/>
    <property type="match status" value="1"/>
</dbReference>
<organism evidence="3 4">
    <name type="scientific">Allobranchiibius huperziae</name>
    <dbReference type="NCBI Taxonomy" id="1874116"/>
    <lineage>
        <taxon>Bacteria</taxon>
        <taxon>Bacillati</taxon>
        <taxon>Actinomycetota</taxon>
        <taxon>Actinomycetes</taxon>
        <taxon>Micrococcales</taxon>
        <taxon>Dermacoccaceae</taxon>
        <taxon>Allobranchiibius</taxon>
    </lineage>
</organism>
<dbReference type="EMBL" id="JACCFW010000001">
    <property type="protein sequence ID" value="NYJ73908.1"/>
    <property type="molecule type" value="Genomic_DNA"/>
</dbReference>
<dbReference type="InterPro" id="IPR003607">
    <property type="entry name" value="HD/PDEase_dom"/>
</dbReference>
<comment type="caution">
    <text evidence="3">The sequence shown here is derived from an EMBL/GenBank/DDBJ whole genome shotgun (WGS) entry which is preliminary data.</text>
</comment>
<dbReference type="PROSITE" id="PS51832">
    <property type="entry name" value="HD_GYP"/>
    <property type="match status" value="1"/>
</dbReference>
<dbReference type="Pfam" id="PF13487">
    <property type="entry name" value="HD_5"/>
    <property type="match status" value="1"/>
</dbReference>
<reference evidence="3 4" key="1">
    <citation type="submission" date="2020-07" db="EMBL/GenBank/DDBJ databases">
        <title>Sequencing the genomes of 1000 actinobacteria strains.</title>
        <authorList>
            <person name="Klenk H.-P."/>
        </authorList>
    </citation>
    <scope>NUCLEOTIDE SEQUENCE [LARGE SCALE GENOMIC DNA]</scope>
    <source>
        <strain evidence="3 4">DSM 29531</strain>
    </source>
</reference>
<feature type="transmembrane region" description="Helical" evidence="1">
    <location>
        <begin position="147"/>
        <end position="178"/>
    </location>
</feature>
<evidence type="ECO:0000313" key="3">
    <source>
        <dbReference type="EMBL" id="NYJ73908.1"/>
    </source>
</evidence>
<sequence length="414" mass="43547">MIGVIAESNLGRIRGGHTLSLTTVVVLTALPLSGMYGSVIVAVSSTALLVTSDAPFVARLFNSANIAICGVGGAISYSCSGGYSHLGPSTSATALIEHVLGPMIIATAVQLALNIFFLSLMIALGAHQSLGVTVREALINGWSPYPIYPVIAFVFAVLWASANLGAISILPIVAPLLIAQWSVALQAEENDAHLRTVETLVAAAQASQPILHGRSAWVDVVSREIGLELRLSASLMHSLQYAALLHDIGLVAPAAHTPGERLTGKELRWIKAHPQQGVRMLQGIDFLSDAVVAVGHHHERWDGNGYPSGLEGEQIPLLARILAIADAYCALLAADPDVSAEQLTSVAERSLDALRPLAGLQFDAVGLEALAHAQPRIVESLSVLIARQPPQPITGVDPHLPWVSAMFASARADI</sequence>
<dbReference type="InterPro" id="IPR037522">
    <property type="entry name" value="HD_GYP_dom"/>
</dbReference>
<keyword evidence="4" id="KW-1185">Reference proteome</keyword>
<dbReference type="SUPFAM" id="SSF109604">
    <property type="entry name" value="HD-domain/PDEase-like"/>
    <property type="match status" value="1"/>
</dbReference>
<dbReference type="RefSeq" id="WP_179479448.1">
    <property type="nucleotide sequence ID" value="NZ_JACCFW010000001.1"/>
</dbReference>
<keyword evidence="1" id="KW-1133">Transmembrane helix</keyword>
<accession>A0A853DAD2</accession>